<keyword evidence="1" id="KW-1133">Transmembrane helix</keyword>
<keyword evidence="1" id="KW-0812">Transmembrane</keyword>
<feature type="transmembrane region" description="Helical" evidence="1">
    <location>
        <begin position="69"/>
        <end position="89"/>
    </location>
</feature>
<evidence type="ECO:0000313" key="2">
    <source>
        <dbReference type="Proteomes" id="UP001652582"/>
    </source>
</evidence>
<keyword evidence="2" id="KW-1185">Reference proteome</keyword>
<feature type="transmembrane region" description="Helical" evidence="1">
    <location>
        <begin position="125"/>
        <end position="143"/>
    </location>
</feature>
<name>A0A6J1P8J7_BICAN</name>
<organism evidence="2 3">
    <name type="scientific">Bicyclus anynana</name>
    <name type="common">Squinting bush brown butterfly</name>
    <dbReference type="NCBI Taxonomy" id="110368"/>
    <lineage>
        <taxon>Eukaryota</taxon>
        <taxon>Metazoa</taxon>
        <taxon>Ecdysozoa</taxon>
        <taxon>Arthropoda</taxon>
        <taxon>Hexapoda</taxon>
        <taxon>Insecta</taxon>
        <taxon>Pterygota</taxon>
        <taxon>Neoptera</taxon>
        <taxon>Endopterygota</taxon>
        <taxon>Lepidoptera</taxon>
        <taxon>Glossata</taxon>
        <taxon>Ditrysia</taxon>
        <taxon>Papilionoidea</taxon>
        <taxon>Nymphalidae</taxon>
        <taxon>Satyrinae</taxon>
        <taxon>Satyrini</taxon>
        <taxon>Mycalesina</taxon>
        <taxon>Bicyclus</taxon>
    </lineage>
</organism>
<protein>
    <submittedName>
        <fullName evidence="3">Uncharacterized protein LOC112057808</fullName>
    </submittedName>
</protein>
<dbReference type="Proteomes" id="UP001652582">
    <property type="component" value="Chromosome 16"/>
</dbReference>
<dbReference type="OrthoDB" id="7470197at2759"/>
<evidence type="ECO:0000256" key="1">
    <source>
        <dbReference type="SAM" id="Phobius"/>
    </source>
</evidence>
<sequence length="146" mass="16392">MVLMNILKRVAPKNFLCHYPLKTGALYSAVVLIFVTLVCGIALTTQVVLMRNCTACGGYAWRNAHSFSVSGVIYCVIMLVMHGWLIWGVRKKKPTVLLLWLVITSMWLSQTFFLLIILLCIHCTQVNITACILAFTFGIISICKSY</sequence>
<gene>
    <name evidence="3" type="primary">LOC112057808</name>
</gene>
<feature type="transmembrane region" description="Helical" evidence="1">
    <location>
        <begin position="96"/>
        <end position="119"/>
    </location>
</feature>
<dbReference type="GeneID" id="112057808"/>
<feature type="transmembrane region" description="Helical" evidence="1">
    <location>
        <begin position="25"/>
        <end position="49"/>
    </location>
</feature>
<dbReference type="AlphaFoldDB" id="A0A6J1P8J7"/>
<dbReference type="RefSeq" id="XP_023954121.2">
    <property type="nucleotide sequence ID" value="XM_024098353.2"/>
</dbReference>
<dbReference type="KEGG" id="bany:112057808"/>
<accession>A0A6J1P8J7</accession>
<reference evidence="3" key="1">
    <citation type="submission" date="2025-08" db="UniProtKB">
        <authorList>
            <consortium name="RefSeq"/>
        </authorList>
    </citation>
    <scope>IDENTIFICATION</scope>
</reference>
<keyword evidence="1" id="KW-0472">Membrane</keyword>
<evidence type="ECO:0000313" key="3">
    <source>
        <dbReference type="RefSeq" id="XP_023954121.2"/>
    </source>
</evidence>
<proteinExistence type="predicted"/>